<gene>
    <name evidence="2" type="ORF">Sangu_3224100</name>
</gene>
<sequence length="169" mass="18281">MDEGEDGELVDGNHGAASAAPAAVPTAGGGAMMGYETEHGEHGAVSACPAINTSASVTEFFHLASRVLDNGDAEFVAALLELKRRWFAKFGEDDSIGGGHGGFRSVHNRPSTPFAGPLITRHARRCPRVPTAKKRRSTSKIRRMQLGLCVLSRRQASWEMHCLWRLRLS</sequence>
<evidence type="ECO:0000256" key="1">
    <source>
        <dbReference type="SAM" id="MobiDB-lite"/>
    </source>
</evidence>
<reference evidence="2" key="2">
    <citation type="journal article" date="2024" name="Plant">
        <title>Genomic evolution and insights into agronomic trait innovations of Sesamum species.</title>
        <authorList>
            <person name="Miao H."/>
            <person name="Wang L."/>
            <person name="Qu L."/>
            <person name="Liu H."/>
            <person name="Sun Y."/>
            <person name="Le M."/>
            <person name="Wang Q."/>
            <person name="Wei S."/>
            <person name="Zheng Y."/>
            <person name="Lin W."/>
            <person name="Duan Y."/>
            <person name="Cao H."/>
            <person name="Xiong S."/>
            <person name="Wang X."/>
            <person name="Wei L."/>
            <person name="Li C."/>
            <person name="Ma Q."/>
            <person name="Ju M."/>
            <person name="Zhao R."/>
            <person name="Li G."/>
            <person name="Mu C."/>
            <person name="Tian Q."/>
            <person name="Mei H."/>
            <person name="Zhang T."/>
            <person name="Gao T."/>
            <person name="Zhang H."/>
        </authorList>
    </citation>
    <scope>NUCLEOTIDE SEQUENCE</scope>
    <source>
        <strain evidence="2">G01</strain>
    </source>
</reference>
<dbReference type="EMBL" id="JACGWK010000904">
    <property type="protein sequence ID" value="KAL0294135.1"/>
    <property type="molecule type" value="Genomic_DNA"/>
</dbReference>
<proteinExistence type="predicted"/>
<organism evidence="2">
    <name type="scientific">Sesamum angustifolium</name>
    <dbReference type="NCBI Taxonomy" id="2727405"/>
    <lineage>
        <taxon>Eukaryota</taxon>
        <taxon>Viridiplantae</taxon>
        <taxon>Streptophyta</taxon>
        <taxon>Embryophyta</taxon>
        <taxon>Tracheophyta</taxon>
        <taxon>Spermatophyta</taxon>
        <taxon>Magnoliopsida</taxon>
        <taxon>eudicotyledons</taxon>
        <taxon>Gunneridae</taxon>
        <taxon>Pentapetalae</taxon>
        <taxon>asterids</taxon>
        <taxon>lamiids</taxon>
        <taxon>Lamiales</taxon>
        <taxon>Pedaliaceae</taxon>
        <taxon>Sesamum</taxon>
    </lineage>
</organism>
<name>A0AAW2JI38_9LAMI</name>
<evidence type="ECO:0000313" key="2">
    <source>
        <dbReference type="EMBL" id="KAL0294135.1"/>
    </source>
</evidence>
<feature type="region of interest" description="Disordered" evidence="1">
    <location>
        <begin position="1"/>
        <end position="22"/>
    </location>
</feature>
<reference evidence="2" key="1">
    <citation type="submission" date="2020-06" db="EMBL/GenBank/DDBJ databases">
        <authorList>
            <person name="Li T."/>
            <person name="Hu X."/>
            <person name="Zhang T."/>
            <person name="Song X."/>
            <person name="Zhang H."/>
            <person name="Dai N."/>
            <person name="Sheng W."/>
            <person name="Hou X."/>
            <person name="Wei L."/>
        </authorList>
    </citation>
    <scope>NUCLEOTIDE SEQUENCE</scope>
    <source>
        <strain evidence="2">G01</strain>
        <tissue evidence="2">Leaf</tissue>
    </source>
</reference>
<comment type="caution">
    <text evidence="2">The sequence shown here is derived from an EMBL/GenBank/DDBJ whole genome shotgun (WGS) entry which is preliminary data.</text>
</comment>
<protein>
    <submittedName>
        <fullName evidence="2">Uncharacterized protein</fullName>
    </submittedName>
</protein>
<accession>A0AAW2JI38</accession>
<dbReference type="AlphaFoldDB" id="A0AAW2JI38"/>